<dbReference type="GO" id="GO:0005634">
    <property type="term" value="C:nucleus"/>
    <property type="evidence" value="ECO:0007669"/>
    <property type="project" value="TreeGrafter"/>
</dbReference>
<dbReference type="InterPro" id="IPR011009">
    <property type="entry name" value="Kinase-like_dom_sf"/>
</dbReference>
<evidence type="ECO:0000256" key="3">
    <source>
        <dbReference type="ARBA" id="ARBA00022737"/>
    </source>
</evidence>
<feature type="region of interest" description="Disordered" evidence="8">
    <location>
        <begin position="628"/>
        <end position="656"/>
    </location>
</feature>
<evidence type="ECO:0000256" key="1">
    <source>
        <dbReference type="ARBA" id="ARBA00022527"/>
    </source>
</evidence>
<dbReference type="CDD" id="cd14099">
    <property type="entry name" value="STKc_PLK"/>
    <property type="match status" value="1"/>
</dbReference>
<dbReference type="GO" id="GO:0005816">
    <property type="term" value="C:spindle pole body"/>
    <property type="evidence" value="ECO:0007669"/>
    <property type="project" value="TreeGrafter"/>
</dbReference>
<feature type="domain" description="Protein kinase" evidence="9">
    <location>
        <begin position="60"/>
        <end position="321"/>
    </location>
</feature>
<dbReference type="AlphaFoldDB" id="A0A5N6TUE4"/>
<dbReference type="SMART" id="SM00220">
    <property type="entry name" value="S_TKc"/>
    <property type="match status" value="1"/>
</dbReference>
<dbReference type="CDD" id="cd13117">
    <property type="entry name" value="POLO_box_2"/>
    <property type="match status" value="1"/>
</dbReference>
<evidence type="ECO:0000256" key="4">
    <source>
        <dbReference type="ARBA" id="ARBA00022741"/>
    </source>
</evidence>
<dbReference type="GO" id="GO:0004674">
    <property type="term" value="F:protein serine/threonine kinase activity"/>
    <property type="evidence" value="ECO:0007669"/>
    <property type="project" value="UniProtKB-KW"/>
</dbReference>
<keyword evidence="11" id="KW-1185">Reference proteome</keyword>
<evidence type="ECO:0000256" key="8">
    <source>
        <dbReference type="SAM" id="MobiDB-lite"/>
    </source>
</evidence>
<dbReference type="CDD" id="cd13118">
    <property type="entry name" value="POLO_box_1"/>
    <property type="match status" value="1"/>
</dbReference>
<keyword evidence="2" id="KW-0808">Transferase</keyword>
<dbReference type="PROSITE" id="PS00108">
    <property type="entry name" value="PROTEIN_KINASE_ST"/>
    <property type="match status" value="1"/>
</dbReference>
<feature type="region of interest" description="Disordered" evidence="8">
    <location>
        <begin position="526"/>
        <end position="556"/>
    </location>
</feature>
<dbReference type="SUPFAM" id="SSF82615">
    <property type="entry name" value="Polo-box domain"/>
    <property type="match status" value="2"/>
</dbReference>
<evidence type="ECO:0000313" key="10">
    <source>
        <dbReference type="EMBL" id="KAE8149701.1"/>
    </source>
</evidence>
<gene>
    <name evidence="10" type="ORF">BDV25DRAFT_123485</name>
</gene>
<dbReference type="GO" id="GO:0000922">
    <property type="term" value="C:spindle pole"/>
    <property type="evidence" value="ECO:0007669"/>
    <property type="project" value="TreeGrafter"/>
</dbReference>
<proteinExistence type="predicted"/>
<keyword evidence="4 7" id="KW-0547">Nucleotide-binding</keyword>
<dbReference type="Gene3D" id="3.30.200.20">
    <property type="entry name" value="Phosphorylase Kinase, domain 1"/>
    <property type="match status" value="1"/>
</dbReference>
<dbReference type="Gene3D" id="1.10.510.10">
    <property type="entry name" value="Transferase(Phosphotransferase) domain 1"/>
    <property type="match status" value="1"/>
</dbReference>
<accession>A0A5N6TUE4</accession>
<dbReference type="InterPro" id="IPR000719">
    <property type="entry name" value="Prot_kinase_dom"/>
</dbReference>
<feature type="compositionally biased region" description="Low complexity" evidence="8">
    <location>
        <begin position="462"/>
        <end position="506"/>
    </location>
</feature>
<feature type="binding site" evidence="7">
    <location>
        <position position="89"/>
    </location>
    <ligand>
        <name>ATP</name>
        <dbReference type="ChEBI" id="CHEBI:30616"/>
    </ligand>
</feature>
<dbReference type="SUPFAM" id="SSF56112">
    <property type="entry name" value="Protein kinase-like (PK-like)"/>
    <property type="match status" value="1"/>
</dbReference>
<reference evidence="10 11" key="1">
    <citation type="submission" date="2019-04" db="EMBL/GenBank/DDBJ databases">
        <title>Friends and foes A comparative genomics study of 23 Aspergillus species from section Flavi.</title>
        <authorList>
            <consortium name="DOE Joint Genome Institute"/>
            <person name="Kjaerbolling I."/>
            <person name="Vesth T."/>
            <person name="Frisvad J.C."/>
            <person name="Nybo J.L."/>
            <person name="Theobald S."/>
            <person name="Kildgaard S."/>
            <person name="Isbrandt T."/>
            <person name="Kuo A."/>
            <person name="Sato A."/>
            <person name="Lyhne E.K."/>
            <person name="Kogle M.E."/>
            <person name="Wiebenga A."/>
            <person name="Kun R.S."/>
            <person name="Lubbers R.J."/>
            <person name="Makela M.R."/>
            <person name="Barry K."/>
            <person name="Chovatia M."/>
            <person name="Clum A."/>
            <person name="Daum C."/>
            <person name="Haridas S."/>
            <person name="He G."/>
            <person name="LaButti K."/>
            <person name="Lipzen A."/>
            <person name="Mondo S."/>
            <person name="Riley R."/>
            <person name="Salamov A."/>
            <person name="Simmons B.A."/>
            <person name="Magnuson J.K."/>
            <person name="Henrissat B."/>
            <person name="Mortensen U.H."/>
            <person name="Larsen T.O."/>
            <person name="Devries R.P."/>
            <person name="Grigoriev I.V."/>
            <person name="Machida M."/>
            <person name="Baker S.E."/>
            <person name="Andersen M.R."/>
        </authorList>
    </citation>
    <scope>NUCLEOTIDE SEQUENCE [LARGE SCALE GENOMIC DNA]</scope>
    <source>
        <strain evidence="10 11">IBT 18842</strain>
    </source>
</reference>
<evidence type="ECO:0000256" key="2">
    <source>
        <dbReference type="ARBA" id="ARBA00022679"/>
    </source>
</evidence>
<keyword evidence="1" id="KW-0723">Serine/threonine-protein kinase</keyword>
<evidence type="ECO:0000256" key="5">
    <source>
        <dbReference type="ARBA" id="ARBA00022777"/>
    </source>
</evidence>
<name>A0A5N6TUE4_ASPAV</name>
<organism evidence="10 11">
    <name type="scientific">Aspergillus avenaceus</name>
    <dbReference type="NCBI Taxonomy" id="36643"/>
    <lineage>
        <taxon>Eukaryota</taxon>
        <taxon>Fungi</taxon>
        <taxon>Dikarya</taxon>
        <taxon>Ascomycota</taxon>
        <taxon>Pezizomycotina</taxon>
        <taxon>Eurotiomycetes</taxon>
        <taxon>Eurotiomycetidae</taxon>
        <taxon>Eurotiales</taxon>
        <taxon>Aspergillaceae</taxon>
        <taxon>Aspergillus</taxon>
        <taxon>Aspergillus subgen. Circumdati</taxon>
    </lineage>
</organism>
<dbReference type="PANTHER" id="PTHR24345">
    <property type="entry name" value="SERINE/THREONINE-PROTEIN KINASE PLK"/>
    <property type="match status" value="1"/>
</dbReference>
<dbReference type="Pfam" id="PF00069">
    <property type="entry name" value="Pkinase"/>
    <property type="match status" value="1"/>
</dbReference>
<protein>
    <recommendedName>
        <fullName evidence="9">Protein kinase domain-containing protein</fullName>
    </recommendedName>
</protein>
<dbReference type="InterPro" id="IPR008271">
    <property type="entry name" value="Ser/Thr_kinase_AS"/>
</dbReference>
<evidence type="ECO:0000256" key="6">
    <source>
        <dbReference type="ARBA" id="ARBA00022840"/>
    </source>
</evidence>
<dbReference type="Proteomes" id="UP000325780">
    <property type="component" value="Unassembled WGS sequence"/>
</dbReference>
<keyword evidence="5" id="KW-0418">Kinase</keyword>
<sequence length="1156" mass="128576">MEALSARSTNQKIRAVPMERKVLDRNAAAAAAAQKAASSKNHAPPPPSLVIEPEEDGERYSTGAFLGKGGFAICYEGTLLRNGRIFAMKVVRSEMAQKKMQEKFRTELQIHSKMRHPHIVGFHRAFTFDKCIYVILELCPNGSVMDMVRKRKSLSLPEVRRFMIQLCGAVKYLHKRNVAHRDLKMGNLFLDQNMDIKVGDFGLAAMIMSEKDEKRRKTLCGTPNYIAPEVLDKSKGGHTQKVDIWSLGVICFAMLTGYPPFQSKTQEEIYKKVRSLTYVWPNNTECANHIPEEAKSLVSSCLNLAENERPDPDDIVEHPFFNMYDGCIPKRLDPACCVAKPVWLRSDEPRGDRMMFGSSLEYDERLSSYIEHVDDPNQRYPICKTAFYSLCGVGRKPDGTARKAAGKNGSKSAFAECLAEEEKGLQPMIPLPEDIVYRYPHILDRDWSIPEAPSLNRREGSSFDSSVLSSKSSSSSRSTSSSLSRTQAALAAAQQRRQASQSHAATLRQQASIGRGAARKITAACELSAPPMRPSAETKEMTQEAAAVPDVPTGGLAERPIRARRGVAASYSGSMRDLERVFVPPEPKASQDTNMLTVGKTRSQSRRLVAASKEAACALNSKERPVSTALERLPSVSRQNPLRAPPRLEPKNPLLQMPVDERIVKNERIVKDKGVAKDERISKEERLAKEERAQNRRAVAEAQTQPVSRAGSKKSSSSSSASKPRSSIGCYPLFHRDDPCDILPRTSIDDVNAGIRHMLFNLVPSSPSRRRTTLRKTPHTYVVKWVDYTNRYGIGYVLDDGSVGCLFKPAHGQPATGLIMREGETHLRRKARSKEDPAYRYSENDYLVPRDGKLVELHENCGDSLPECRGAIRRAFISPMLFESVRISGSSSLAGQKETRTNSGLECARADSEKIRRLKLTYQFGMYMVGSLARHGEESLHDDHGPYESQGQFVKFYQRLGNTGVWGFGDGAFQFNFPDHTKLVISPGRTRSSSPWIDFYHLSPAAARYLKTHGRMHRAGFESRAITSEEAGTFLNIAYSASTDPMDERIREILDANGFLQKMSFIKNVLKGWVKHGRLGGGSALEPDAEAGGLMGPYWDGPQEKPDVGSKFVWVTVGGPGGDTEYRSVTMKKPETETDDELDALRERLSKLGAPL</sequence>
<feature type="compositionally biased region" description="Low complexity" evidence="8">
    <location>
        <begin position="708"/>
        <end position="727"/>
    </location>
</feature>
<dbReference type="InterPro" id="IPR017441">
    <property type="entry name" value="Protein_kinase_ATP_BS"/>
</dbReference>
<dbReference type="InterPro" id="IPR036947">
    <property type="entry name" value="POLO_box_dom_sf"/>
</dbReference>
<dbReference type="GO" id="GO:0007052">
    <property type="term" value="P:mitotic spindle organization"/>
    <property type="evidence" value="ECO:0007669"/>
    <property type="project" value="TreeGrafter"/>
</dbReference>
<dbReference type="GO" id="GO:0005737">
    <property type="term" value="C:cytoplasm"/>
    <property type="evidence" value="ECO:0007669"/>
    <property type="project" value="TreeGrafter"/>
</dbReference>
<dbReference type="FunFam" id="1.10.510.10:FF:000652">
    <property type="entry name" value="Serine/threonine-protein kinase"/>
    <property type="match status" value="1"/>
</dbReference>
<dbReference type="PANTHER" id="PTHR24345:SF0">
    <property type="entry name" value="CELL CYCLE SERINE_THREONINE-PROTEIN KINASE CDC5_MSD2"/>
    <property type="match status" value="1"/>
</dbReference>
<feature type="region of interest" description="Disordered" evidence="8">
    <location>
        <begin position="26"/>
        <end position="54"/>
    </location>
</feature>
<keyword evidence="6 7" id="KW-0067">ATP-binding</keyword>
<evidence type="ECO:0000256" key="7">
    <source>
        <dbReference type="PROSITE-ProRule" id="PRU10141"/>
    </source>
</evidence>
<dbReference type="InterPro" id="IPR033695">
    <property type="entry name" value="POLO_box_2"/>
</dbReference>
<evidence type="ECO:0000313" key="11">
    <source>
        <dbReference type="Proteomes" id="UP000325780"/>
    </source>
</evidence>
<dbReference type="PROSITE" id="PS50011">
    <property type="entry name" value="PROTEIN_KINASE_DOM"/>
    <property type="match status" value="1"/>
</dbReference>
<feature type="region of interest" description="Disordered" evidence="8">
    <location>
        <begin position="453"/>
        <end position="513"/>
    </location>
</feature>
<dbReference type="PROSITE" id="PS00107">
    <property type="entry name" value="PROTEIN_KINASE_ATP"/>
    <property type="match status" value="1"/>
</dbReference>
<dbReference type="OrthoDB" id="408964at2759"/>
<dbReference type="GO" id="GO:0005524">
    <property type="term" value="F:ATP binding"/>
    <property type="evidence" value="ECO:0007669"/>
    <property type="project" value="UniProtKB-UniRule"/>
</dbReference>
<feature type="region of interest" description="Disordered" evidence="8">
    <location>
        <begin position="686"/>
        <end position="728"/>
    </location>
</feature>
<dbReference type="EMBL" id="ML742115">
    <property type="protein sequence ID" value="KAE8149701.1"/>
    <property type="molecule type" value="Genomic_DNA"/>
</dbReference>
<dbReference type="GO" id="GO:0000776">
    <property type="term" value="C:kinetochore"/>
    <property type="evidence" value="ECO:0007669"/>
    <property type="project" value="TreeGrafter"/>
</dbReference>
<dbReference type="FunFam" id="3.30.1120.30:FF:000004">
    <property type="entry name" value="Serine/threonine-protein kinase"/>
    <property type="match status" value="1"/>
</dbReference>
<feature type="compositionally biased region" description="Low complexity" evidence="8">
    <location>
        <begin position="27"/>
        <end position="37"/>
    </location>
</feature>
<keyword evidence="3" id="KW-0677">Repeat</keyword>
<evidence type="ECO:0000259" key="9">
    <source>
        <dbReference type="PROSITE" id="PS50011"/>
    </source>
</evidence>
<dbReference type="InterPro" id="IPR033701">
    <property type="entry name" value="POLO_box_1"/>
</dbReference>
<dbReference type="Gene3D" id="3.30.1120.30">
    <property type="entry name" value="POLO box domain"/>
    <property type="match status" value="1"/>
</dbReference>
<dbReference type="FunFam" id="3.30.200.20:FF:000091">
    <property type="entry name" value="Serine/threonine-protein kinase PLK"/>
    <property type="match status" value="1"/>
</dbReference>